<evidence type="ECO:0000313" key="2">
    <source>
        <dbReference type="EMBL" id="KDQ05526.1"/>
    </source>
</evidence>
<evidence type="ECO:0000256" key="1">
    <source>
        <dbReference type="SAM" id="MobiDB-lite"/>
    </source>
</evidence>
<protein>
    <submittedName>
        <fullName evidence="2">Uncharacterized protein</fullName>
    </submittedName>
</protein>
<sequence length="171" mass="18115">MSSAPQSPRSDDSSAPFHCEPDHVDSDSDSDVMPPLVDVPESEESVIGLSDSEDDCTTRPTQRSPCNHFCAIDINFMLRRVVVSYDVACQASSLIPKLHTMGHFQALPSVGAAAPQHNSNATAVNSDGLPAGSDESENFEGADGEADEATGDNFKSGDGYSGGRRGRLDDR</sequence>
<feature type="region of interest" description="Disordered" evidence="1">
    <location>
        <begin position="115"/>
        <end position="171"/>
    </location>
</feature>
<reference evidence="3" key="1">
    <citation type="journal article" date="2014" name="Proc. Natl. Acad. Sci. U.S.A.">
        <title>Extensive sampling of basidiomycete genomes demonstrates inadequacy of the white-rot/brown-rot paradigm for wood decay fungi.</title>
        <authorList>
            <person name="Riley R."/>
            <person name="Salamov A.A."/>
            <person name="Brown D.W."/>
            <person name="Nagy L.G."/>
            <person name="Floudas D."/>
            <person name="Held B.W."/>
            <person name="Levasseur A."/>
            <person name="Lombard V."/>
            <person name="Morin E."/>
            <person name="Otillar R."/>
            <person name="Lindquist E.A."/>
            <person name="Sun H."/>
            <person name="LaButti K.M."/>
            <person name="Schmutz J."/>
            <person name="Jabbour D."/>
            <person name="Luo H."/>
            <person name="Baker S.E."/>
            <person name="Pisabarro A.G."/>
            <person name="Walton J.D."/>
            <person name="Blanchette R.A."/>
            <person name="Henrissat B."/>
            <person name="Martin F."/>
            <person name="Cullen D."/>
            <person name="Hibbett D.S."/>
            <person name="Grigoriev I.V."/>
        </authorList>
    </citation>
    <scope>NUCLEOTIDE SEQUENCE [LARGE SCALE GENOMIC DNA]</scope>
    <source>
        <strain evidence="3">FD-172 SS1</strain>
    </source>
</reference>
<dbReference type="InParanoid" id="A0A067M1Q7"/>
<accession>A0A067M1Q7</accession>
<feature type="region of interest" description="Disordered" evidence="1">
    <location>
        <begin position="1"/>
        <end position="62"/>
    </location>
</feature>
<gene>
    <name evidence="2" type="ORF">BOTBODRAFT_182485</name>
</gene>
<feature type="compositionally biased region" description="Polar residues" evidence="1">
    <location>
        <begin position="116"/>
        <end position="125"/>
    </location>
</feature>
<evidence type="ECO:0000313" key="3">
    <source>
        <dbReference type="Proteomes" id="UP000027195"/>
    </source>
</evidence>
<dbReference type="HOGENOM" id="CLU_1594250_0_0_1"/>
<dbReference type="Proteomes" id="UP000027195">
    <property type="component" value="Unassembled WGS sequence"/>
</dbReference>
<proteinExistence type="predicted"/>
<dbReference type="AlphaFoldDB" id="A0A067M1Q7"/>
<organism evidence="2 3">
    <name type="scientific">Botryobasidium botryosum (strain FD-172 SS1)</name>
    <dbReference type="NCBI Taxonomy" id="930990"/>
    <lineage>
        <taxon>Eukaryota</taxon>
        <taxon>Fungi</taxon>
        <taxon>Dikarya</taxon>
        <taxon>Basidiomycota</taxon>
        <taxon>Agaricomycotina</taxon>
        <taxon>Agaricomycetes</taxon>
        <taxon>Cantharellales</taxon>
        <taxon>Botryobasidiaceae</taxon>
        <taxon>Botryobasidium</taxon>
    </lineage>
</organism>
<name>A0A067M1Q7_BOTB1</name>
<keyword evidence="3" id="KW-1185">Reference proteome</keyword>
<dbReference type="EMBL" id="KL198281">
    <property type="protein sequence ID" value="KDQ05526.1"/>
    <property type="molecule type" value="Genomic_DNA"/>
</dbReference>
<feature type="compositionally biased region" description="Acidic residues" evidence="1">
    <location>
        <begin position="134"/>
        <end position="150"/>
    </location>
</feature>